<keyword evidence="4" id="KW-0804">Transcription</keyword>
<dbReference type="SUPFAM" id="SSF47413">
    <property type="entry name" value="lambda repressor-like DNA-binding domains"/>
    <property type="match status" value="1"/>
</dbReference>
<gene>
    <name evidence="6" type="ORF">HUO14_04345</name>
</gene>
<protein>
    <submittedName>
        <fullName evidence="6">DUF2083 domain-containing protein</fullName>
    </submittedName>
</protein>
<evidence type="ECO:0000256" key="3">
    <source>
        <dbReference type="ARBA" id="ARBA00023125"/>
    </source>
</evidence>
<dbReference type="SMART" id="SM00530">
    <property type="entry name" value="HTH_XRE"/>
    <property type="match status" value="1"/>
</dbReference>
<dbReference type="InterPro" id="IPR050807">
    <property type="entry name" value="TransReg_Diox_bact_type"/>
</dbReference>
<evidence type="ECO:0000313" key="6">
    <source>
        <dbReference type="EMBL" id="NVD27140.1"/>
    </source>
</evidence>
<dbReference type="Gene3D" id="1.10.260.40">
    <property type="entry name" value="lambda repressor-like DNA-binding domains"/>
    <property type="match status" value="1"/>
</dbReference>
<evidence type="ECO:0000256" key="1">
    <source>
        <dbReference type="ARBA" id="ARBA00007227"/>
    </source>
</evidence>
<keyword evidence="2" id="KW-0805">Transcription regulation</keyword>
<dbReference type="InterPro" id="IPR018653">
    <property type="entry name" value="ScfR_C"/>
</dbReference>
<comment type="similarity">
    <text evidence="1">Belongs to the short-chain fatty acyl-CoA assimilation regulator (ScfR) family.</text>
</comment>
<evidence type="ECO:0000259" key="5">
    <source>
        <dbReference type="PROSITE" id="PS50943"/>
    </source>
</evidence>
<dbReference type="CDD" id="cd00093">
    <property type="entry name" value="HTH_XRE"/>
    <property type="match status" value="1"/>
</dbReference>
<dbReference type="InterPro" id="IPR026281">
    <property type="entry name" value="HTH_RamB"/>
</dbReference>
<dbReference type="InterPro" id="IPR010359">
    <property type="entry name" value="IrrE_HExxH"/>
</dbReference>
<dbReference type="PIRSF" id="PIRSF019251">
    <property type="entry name" value="Rv0465c"/>
    <property type="match status" value="1"/>
</dbReference>
<proteinExistence type="inferred from homology"/>
<dbReference type="Pfam" id="PF06114">
    <property type="entry name" value="Peptidase_M78"/>
    <property type="match status" value="1"/>
</dbReference>
<dbReference type="EMBL" id="JABWMH010000001">
    <property type="protein sequence ID" value="NVD27140.1"/>
    <property type="molecule type" value="Genomic_DNA"/>
</dbReference>
<keyword evidence="3" id="KW-0238">DNA-binding</keyword>
<dbReference type="InterPro" id="IPR010982">
    <property type="entry name" value="Lambda_DNA-bd_dom_sf"/>
</dbReference>
<accession>A0ABX2N095</accession>
<keyword evidence="7" id="KW-1185">Reference proteome</keyword>
<name>A0ABX2N095_9SPHN</name>
<sequence length="463" mass="51382">MTNPKLFAGAAIKRLRRSAAMTQVALAEALDISPSYLNLIERNQRPLSARLMLLLAERFDFDPRQLIAAEPGGGIDAIRQRLTDPLFEDLSIDRAELEEWLIASPNSAEAFVRLFDNRKAAGDSGESAAPDPIQLVRREIERWRNHFADLDAMAEELADELRLGAGDLYGAIAERLRVKHQLMIRILPETVLSDKLRRLDLHARQLQLSEMLDPASRTFQAALLLGQIEAKGEIDALASGGHFTDRAAEKLFRRHLSGYFAAALMMPYERFLKACEQTGYRIQLLQRRFGAGFEQVAHRLTTLQRVGSRGLPFFMVRIDRAGMISKRYAGASNAPLVESAHRCPLWDIHRVFEQPAEIRSQLVALEDGSTWFTLSRAVQGIGSGAGGYTPAFAIGLGVSAEVGSALHYARGQDLSIDHATPIGLGCPACTRPQCSQRSAPPRSRPLTFNERERGLTPFDFVND</sequence>
<dbReference type="PANTHER" id="PTHR46797">
    <property type="entry name" value="HTH-TYPE TRANSCRIPTIONAL REGULATOR"/>
    <property type="match status" value="1"/>
</dbReference>
<comment type="caution">
    <text evidence="6">The sequence shown here is derived from an EMBL/GenBank/DDBJ whole genome shotgun (WGS) entry which is preliminary data.</text>
</comment>
<evidence type="ECO:0000256" key="2">
    <source>
        <dbReference type="ARBA" id="ARBA00023015"/>
    </source>
</evidence>
<reference evidence="6 7" key="1">
    <citation type="submission" date="2020-06" db="EMBL/GenBank/DDBJ databases">
        <authorList>
            <person name="Kim S.-J."/>
            <person name="Park S.-J."/>
        </authorList>
    </citation>
    <scope>NUCLEOTIDE SEQUENCE [LARGE SCALE GENOMIC DNA]</scope>
    <source>
        <strain evidence="6 7">SW-151</strain>
    </source>
</reference>
<dbReference type="Pfam" id="PF09856">
    <property type="entry name" value="ScfRs"/>
    <property type="match status" value="1"/>
</dbReference>
<dbReference type="RefSeq" id="WP_176278618.1">
    <property type="nucleotide sequence ID" value="NZ_JABWMH010000001.1"/>
</dbReference>
<organism evidence="6 7">
    <name type="scientific">Parasphingorhabdus flavimaris</name>
    <dbReference type="NCBI Taxonomy" id="266812"/>
    <lineage>
        <taxon>Bacteria</taxon>
        <taxon>Pseudomonadati</taxon>
        <taxon>Pseudomonadota</taxon>
        <taxon>Alphaproteobacteria</taxon>
        <taxon>Sphingomonadales</taxon>
        <taxon>Sphingomonadaceae</taxon>
        <taxon>Parasphingorhabdus</taxon>
    </lineage>
</organism>
<evidence type="ECO:0000313" key="7">
    <source>
        <dbReference type="Proteomes" id="UP000652427"/>
    </source>
</evidence>
<dbReference type="PROSITE" id="PS50943">
    <property type="entry name" value="HTH_CROC1"/>
    <property type="match status" value="1"/>
</dbReference>
<dbReference type="InterPro" id="IPR001387">
    <property type="entry name" value="Cro/C1-type_HTH"/>
</dbReference>
<dbReference type="Proteomes" id="UP000652427">
    <property type="component" value="Unassembled WGS sequence"/>
</dbReference>
<dbReference type="PANTHER" id="PTHR46797:SF23">
    <property type="entry name" value="HTH-TYPE TRANSCRIPTIONAL REGULATOR SUTR"/>
    <property type="match status" value="1"/>
</dbReference>
<dbReference type="Pfam" id="PF01381">
    <property type="entry name" value="HTH_3"/>
    <property type="match status" value="1"/>
</dbReference>
<evidence type="ECO:0000256" key="4">
    <source>
        <dbReference type="ARBA" id="ARBA00023163"/>
    </source>
</evidence>
<feature type="domain" description="HTH cro/C1-type" evidence="5">
    <location>
        <begin position="12"/>
        <end position="66"/>
    </location>
</feature>